<proteinExistence type="predicted"/>
<evidence type="ECO:0000313" key="3">
    <source>
        <dbReference type="EMBL" id="RKT69239.1"/>
    </source>
</evidence>
<dbReference type="InterPro" id="IPR025498">
    <property type="entry name" value="DUF4389"/>
</dbReference>
<feature type="transmembrane region" description="Helical" evidence="2">
    <location>
        <begin position="149"/>
        <end position="167"/>
    </location>
</feature>
<evidence type="ECO:0000313" key="4">
    <source>
        <dbReference type="Proteomes" id="UP000272729"/>
    </source>
</evidence>
<feature type="transmembrane region" description="Helical" evidence="2">
    <location>
        <begin position="29"/>
        <end position="55"/>
    </location>
</feature>
<keyword evidence="4" id="KW-1185">Reference proteome</keyword>
<evidence type="ECO:0000256" key="2">
    <source>
        <dbReference type="SAM" id="Phobius"/>
    </source>
</evidence>
<name>A0A495X6S7_9PSEU</name>
<sequence length="487" mass="50599">MTTYPVRVRARLDPGLNRWLWLVKWFLAIPHYLVLSLLWAAFTVLSVVAFVAILVTGRYPRSLFEFNLGVLRWTWRVGYYTVGALGTDRYPPFSLGEEPDYPATLDIAYPERLSRGLALVKWLLVVPHLLVVGVFLGGGGYAVSRGGEWAFGLVGLFVLIAGVALLFTGRYPRGVFDFVLGMDRWVLRVAAYAGLMTDAYPPFRLDTGGDEPGPAFDPPAPATRGGGAAGGAAGGGAAGGGAVGGAVGGAAGGGAGGGAAGGAAAGGGAAGRIVAAVFGVLLLVAGAGFSATGAITLWAHQTQRGADGMLSTPSQPLHSNGYALEMGAADLHRTGTGWFLGDDWLGEVGLRADPGTFVGIGPSDDVDRYLSTVDRDRVLSIGERVEYNHVTGGAPVTVPSAQRFWVASGTGSLTWQVVPGRWTAVVMNADGTRVVDTTVAASASLPALALVAWLLIPAGVLMLVFGGVLLFFAAFRSNRTRGEKTHA</sequence>
<keyword evidence="2" id="KW-1133">Transmembrane helix</keyword>
<gene>
    <name evidence="3" type="ORF">DFJ66_2437</name>
</gene>
<dbReference type="RefSeq" id="WP_121220837.1">
    <property type="nucleotide sequence ID" value="NZ_JBIUBA010000002.1"/>
</dbReference>
<dbReference type="OrthoDB" id="156718at2"/>
<protein>
    <submittedName>
        <fullName evidence="3">Uncharacterized protein DUF4389</fullName>
    </submittedName>
</protein>
<keyword evidence="2" id="KW-0472">Membrane</keyword>
<dbReference type="Proteomes" id="UP000272729">
    <property type="component" value="Unassembled WGS sequence"/>
</dbReference>
<feature type="region of interest" description="Disordered" evidence="1">
    <location>
        <begin position="207"/>
        <end position="229"/>
    </location>
</feature>
<reference evidence="3 4" key="1">
    <citation type="submission" date="2018-10" db="EMBL/GenBank/DDBJ databases">
        <title>Sequencing the genomes of 1000 actinobacteria strains.</title>
        <authorList>
            <person name="Klenk H.-P."/>
        </authorList>
    </citation>
    <scope>NUCLEOTIDE SEQUENCE [LARGE SCALE GENOMIC DNA]</scope>
    <source>
        <strain evidence="3 4">DSM 43911</strain>
    </source>
</reference>
<feature type="transmembrane region" description="Helical" evidence="2">
    <location>
        <begin position="122"/>
        <end position="143"/>
    </location>
</feature>
<dbReference type="Pfam" id="PF14333">
    <property type="entry name" value="DUF4389"/>
    <property type="match status" value="2"/>
</dbReference>
<accession>A0A495X6S7</accession>
<dbReference type="EMBL" id="RBXR01000001">
    <property type="protein sequence ID" value="RKT69239.1"/>
    <property type="molecule type" value="Genomic_DNA"/>
</dbReference>
<keyword evidence="2" id="KW-0812">Transmembrane</keyword>
<comment type="caution">
    <text evidence="3">The sequence shown here is derived from an EMBL/GenBank/DDBJ whole genome shotgun (WGS) entry which is preliminary data.</text>
</comment>
<organism evidence="3 4">
    <name type="scientific">Saccharothrix variisporea</name>
    <dbReference type="NCBI Taxonomy" id="543527"/>
    <lineage>
        <taxon>Bacteria</taxon>
        <taxon>Bacillati</taxon>
        <taxon>Actinomycetota</taxon>
        <taxon>Actinomycetes</taxon>
        <taxon>Pseudonocardiales</taxon>
        <taxon>Pseudonocardiaceae</taxon>
        <taxon>Saccharothrix</taxon>
    </lineage>
</organism>
<evidence type="ECO:0000256" key="1">
    <source>
        <dbReference type="SAM" id="MobiDB-lite"/>
    </source>
</evidence>
<feature type="transmembrane region" description="Helical" evidence="2">
    <location>
        <begin position="450"/>
        <end position="475"/>
    </location>
</feature>
<feature type="transmembrane region" description="Helical" evidence="2">
    <location>
        <begin position="273"/>
        <end position="299"/>
    </location>
</feature>
<dbReference type="AlphaFoldDB" id="A0A495X6S7"/>